<sequence length="248" mass="25612">MRLRGVSASDSFVLYASLFTGLFFAPKTAQDDATALELSRHVATIYTTLCKMAVNTPAALVALDLLINYVHASDTSKRAIVAQGVFYAQLWEADVARNDASPQVFSLLKSLVLHSDGVLAAIERGFIAKAVASLDETLRQIAKGSKNFSIAAVGPLVEVLVNVASFVVTALALVASTFAAAAAVDTPAIAKLSAEAGQTTQNLREGGQKECFGSICGGGGIGWGLGGFGWGLGGGCGLFSPFGCGGWF</sequence>
<protein>
    <submittedName>
        <fullName evidence="1">Uncharacterized protein</fullName>
    </submittedName>
</protein>
<accession>A0A067C5C2</accession>
<dbReference type="RefSeq" id="XP_012203713.1">
    <property type="nucleotide sequence ID" value="XM_012348323.1"/>
</dbReference>
<dbReference type="EMBL" id="KK583230">
    <property type="protein sequence ID" value="KDO25683.1"/>
    <property type="molecule type" value="Genomic_DNA"/>
</dbReference>
<gene>
    <name evidence="1" type="ORF">SPRG_08982</name>
</gene>
<organism evidence="1 2">
    <name type="scientific">Saprolegnia parasitica (strain CBS 223.65)</name>
    <dbReference type="NCBI Taxonomy" id="695850"/>
    <lineage>
        <taxon>Eukaryota</taxon>
        <taxon>Sar</taxon>
        <taxon>Stramenopiles</taxon>
        <taxon>Oomycota</taxon>
        <taxon>Saprolegniomycetes</taxon>
        <taxon>Saprolegniales</taxon>
        <taxon>Saprolegniaceae</taxon>
        <taxon>Saprolegnia</taxon>
    </lineage>
</organism>
<keyword evidence="2" id="KW-1185">Reference proteome</keyword>
<dbReference type="GeneID" id="24131181"/>
<dbReference type="AlphaFoldDB" id="A0A067C5C2"/>
<proteinExistence type="predicted"/>
<name>A0A067C5C2_SAPPC</name>
<evidence type="ECO:0000313" key="2">
    <source>
        <dbReference type="Proteomes" id="UP000030745"/>
    </source>
</evidence>
<evidence type="ECO:0000313" key="1">
    <source>
        <dbReference type="EMBL" id="KDO25683.1"/>
    </source>
</evidence>
<dbReference type="Proteomes" id="UP000030745">
    <property type="component" value="Unassembled WGS sequence"/>
</dbReference>
<dbReference type="VEuPathDB" id="FungiDB:SPRG_08982"/>
<reference evidence="1 2" key="1">
    <citation type="journal article" date="2013" name="PLoS Genet.">
        <title>Distinctive expansion of potential virulence genes in the genome of the oomycete fish pathogen Saprolegnia parasitica.</title>
        <authorList>
            <person name="Jiang R.H."/>
            <person name="de Bruijn I."/>
            <person name="Haas B.J."/>
            <person name="Belmonte R."/>
            <person name="Lobach L."/>
            <person name="Christie J."/>
            <person name="van den Ackerveken G."/>
            <person name="Bottin A."/>
            <person name="Bulone V."/>
            <person name="Diaz-Moreno S.M."/>
            <person name="Dumas B."/>
            <person name="Fan L."/>
            <person name="Gaulin E."/>
            <person name="Govers F."/>
            <person name="Grenville-Briggs L.J."/>
            <person name="Horner N.R."/>
            <person name="Levin J.Z."/>
            <person name="Mammella M."/>
            <person name="Meijer H.J."/>
            <person name="Morris P."/>
            <person name="Nusbaum C."/>
            <person name="Oome S."/>
            <person name="Phillips A.J."/>
            <person name="van Rooyen D."/>
            <person name="Rzeszutek E."/>
            <person name="Saraiva M."/>
            <person name="Secombes C.J."/>
            <person name="Seidl M.F."/>
            <person name="Snel B."/>
            <person name="Stassen J.H."/>
            <person name="Sykes S."/>
            <person name="Tripathy S."/>
            <person name="van den Berg H."/>
            <person name="Vega-Arreguin J.C."/>
            <person name="Wawra S."/>
            <person name="Young S.K."/>
            <person name="Zeng Q."/>
            <person name="Dieguez-Uribeondo J."/>
            <person name="Russ C."/>
            <person name="Tyler B.M."/>
            <person name="van West P."/>
        </authorList>
    </citation>
    <scope>NUCLEOTIDE SEQUENCE [LARGE SCALE GENOMIC DNA]</scope>
    <source>
        <strain evidence="1 2">CBS 223.65</strain>
    </source>
</reference>
<dbReference type="KEGG" id="spar:SPRG_08982"/>